<reference evidence="2" key="1">
    <citation type="submission" date="2015-04" db="EMBL/GenBank/DDBJ databases">
        <title>Complete genome sequence of Microbacterium chocolatum SIT 101, a bacterium enantioselectively hydrolyzing mesomeric diesters.</title>
        <authorList>
            <person name="Li X."/>
            <person name="Xu Y."/>
        </authorList>
    </citation>
    <scope>NUCLEOTIDE SEQUENCE [LARGE SCALE GENOMIC DNA]</scope>
    <source>
        <strain evidence="2">SIT 101</strain>
    </source>
</reference>
<comment type="caution">
    <text evidence="2">The sequence shown here is derived from an EMBL/GenBank/DDBJ whole genome shotgun (WGS) entry which is preliminary data.</text>
</comment>
<keyword evidence="3" id="KW-1185">Reference proteome</keyword>
<sequence>MASDERALATWLAARSDDDLAVIFAARGVSPAAGWRDFFDAADGLLDPISIDRALTKLPRAALQALADPAGAPEAPAVSDTLALRSDTGTVFPTVAARVSVLAEATPEAFTPLPDAAPVAGVGEAEAAERAFTAAGALAEILVTARRAPISRTGAGPVSALDRRRLLEADIVDSAEELDDLLAAAEHADLVATDGREFTITGAGERWLEVPTLARWTTVVEGWRDRLPAGLASAGGDILPPAHWAGAYPLDRDWPARAEQCRRIAIRWGLLSLDGGMPEWTPTILAGGDIPTDTIAPHLPAEIDRLYLQADLTAIAPGPLAPALDMRLRRIAIRESRAQASTYRFTPESIAAGLTEGETAESIHAFLAEVSLTGIPQPLDYLVQSTADRHGLVRVSTDAAGLTRVDSVDPALIDAIAVDQALRPVGLVANGGALRSRAERSVVFWALADARYPVVAVDAEGSPESLHRRTAPVRSEVTVAPHTAYAPLIATLRARHSDTGEGAWLERELDQAVRAKATLLVTVRLPDASERTFTLEASGLGGGRLRGLDRAADIERTLPISSIVAAVPTDAVPSGRR</sequence>
<organism evidence="2 3">
    <name type="scientific">Microbacterium aurantiacum</name>
    <dbReference type="NCBI Taxonomy" id="162393"/>
    <lineage>
        <taxon>Bacteria</taxon>
        <taxon>Bacillati</taxon>
        <taxon>Actinomycetota</taxon>
        <taxon>Actinomycetes</taxon>
        <taxon>Micrococcales</taxon>
        <taxon>Microbacteriaceae</taxon>
        <taxon>Microbacterium</taxon>
    </lineage>
</organism>
<evidence type="ECO:0000259" key="1">
    <source>
        <dbReference type="Pfam" id="PF13625"/>
    </source>
</evidence>
<name>A0A0M9VL76_9MICO</name>
<dbReference type="PATRIC" id="fig|84292.3.peg.1772"/>
<dbReference type="EMBL" id="LAVO01000007">
    <property type="protein sequence ID" value="KOS10862.1"/>
    <property type="molecule type" value="Genomic_DNA"/>
</dbReference>
<accession>A0A0M9VL76</accession>
<evidence type="ECO:0000313" key="3">
    <source>
        <dbReference type="Proteomes" id="UP000037737"/>
    </source>
</evidence>
<gene>
    <name evidence="2" type="ORF">XI38_08695</name>
</gene>
<feature type="domain" description="Helicase XPB/Ssl2 N-terminal" evidence="1">
    <location>
        <begin position="306"/>
        <end position="427"/>
    </location>
</feature>
<protein>
    <recommendedName>
        <fullName evidence="1">Helicase XPB/Ssl2 N-terminal domain-containing protein</fullName>
    </recommendedName>
</protein>
<dbReference type="InterPro" id="IPR032830">
    <property type="entry name" value="XPB/Ssl2_N"/>
</dbReference>
<proteinExistence type="predicted"/>
<dbReference type="AlphaFoldDB" id="A0A0M9VL76"/>
<dbReference type="Pfam" id="PF13625">
    <property type="entry name" value="Helicase_C_3"/>
    <property type="match status" value="1"/>
</dbReference>
<dbReference type="Proteomes" id="UP000037737">
    <property type="component" value="Unassembled WGS sequence"/>
</dbReference>
<evidence type="ECO:0000313" key="2">
    <source>
        <dbReference type="EMBL" id="KOS10862.1"/>
    </source>
</evidence>